<keyword evidence="4" id="KW-0693">Viral RNA replication</keyword>
<feature type="domain" description="RNA-directed RNA polymerase C-terminal" evidence="5">
    <location>
        <begin position="246"/>
        <end position="495"/>
    </location>
</feature>
<organism evidence="6">
    <name type="scientific">Rosellinia necatrix partitivirus 5</name>
    <dbReference type="NCBI Taxonomy" id="1148494"/>
    <lineage>
        <taxon>Viruses</taxon>
        <taxon>Riboviria</taxon>
        <taxon>Orthornavirae</taxon>
        <taxon>Pisuviricota</taxon>
        <taxon>Duplopiviricetes</taxon>
        <taxon>Durnavirales</taxon>
        <taxon>Partitiviridae</taxon>
    </lineage>
</organism>
<keyword evidence="3" id="KW-0548">Nucleotidyltransferase</keyword>
<keyword evidence="2" id="KW-0808">Transferase</keyword>
<dbReference type="GO" id="GO:0003723">
    <property type="term" value="F:RNA binding"/>
    <property type="evidence" value="ECO:0007669"/>
    <property type="project" value="InterPro"/>
</dbReference>
<gene>
    <name evidence="6" type="primary">RdRp</name>
</gene>
<proteinExistence type="predicted"/>
<dbReference type="EMBL" id="AB698494">
    <property type="protein sequence ID" value="BAM36403.1"/>
    <property type="molecule type" value="Genomic_RNA"/>
</dbReference>
<dbReference type="GO" id="GO:0003968">
    <property type="term" value="F:RNA-directed RNA polymerase activity"/>
    <property type="evidence" value="ECO:0007669"/>
    <property type="project" value="UniProtKB-KW"/>
</dbReference>
<accession>J7MAN0</accession>
<dbReference type="InterPro" id="IPR001205">
    <property type="entry name" value="RNA-dir_pol_C"/>
</dbReference>
<dbReference type="GO" id="GO:0006351">
    <property type="term" value="P:DNA-templated transcription"/>
    <property type="evidence" value="ECO:0007669"/>
    <property type="project" value="InterPro"/>
</dbReference>
<reference evidence="6" key="1">
    <citation type="journal article" date="2013" name="FEMS Microbiol. Ecol.">
        <title>Appearance of mycovirus-like double-stranded RNAs in the white root rot fungus, Rosellinia necatrix, in an apple orchard.</title>
        <authorList>
            <person name="Yaegashi H."/>
            <person name="Nakamura H."/>
            <person name="Sawahata T."/>
            <person name="Sasaki A."/>
            <person name="Iwanami Y."/>
            <person name="Ito T."/>
            <person name="Kanematsu S."/>
        </authorList>
    </citation>
    <scope>NUCLEOTIDE SEQUENCE</scope>
    <source>
        <strain evidence="6">5-W1028/S4</strain>
    </source>
</reference>
<evidence type="ECO:0000256" key="4">
    <source>
        <dbReference type="ARBA" id="ARBA00022953"/>
    </source>
</evidence>
<evidence type="ECO:0000256" key="2">
    <source>
        <dbReference type="ARBA" id="ARBA00022679"/>
    </source>
</evidence>
<evidence type="ECO:0000259" key="5">
    <source>
        <dbReference type="Pfam" id="PF00680"/>
    </source>
</evidence>
<keyword evidence="1" id="KW-0696">RNA-directed RNA polymerase</keyword>
<evidence type="ECO:0000256" key="1">
    <source>
        <dbReference type="ARBA" id="ARBA00022484"/>
    </source>
</evidence>
<dbReference type="InterPro" id="IPR043502">
    <property type="entry name" value="DNA/RNA_pol_sf"/>
</dbReference>
<dbReference type="Pfam" id="PF00680">
    <property type="entry name" value="RdRP_1"/>
    <property type="match status" value="1"/>
</dbReference>
<sequence length="647" mass="77415">MFFKHTMHRFNKRTTTLRPTKHETPHSNIRYIGTPKQRYQKPDYRQELKEEAERERAEWLERQMRKIYFDEEVNQVLTNRRSEYSDERLIADFKESDQPLHPIPRDSHYDRAVKMTAEHFRPARELNPVHFPDLRYYPWPLSISAETPWTSEGFRFVPAFRDLDSETTKPKFGGAKQRAEKWKRFAHFVYRNFGSGSINVLQYLKLKQRFGLIDNSRTTFHNLYDEMFQYNRGRVHNIKDGEGAFWKDGKPQPYFWNMLHARSHVVAQDEPDKIRAVFGATKLLLMIELMFIWPLQASYLNGGSGRMLWGYEMTRGGWKKLYNEMHKRQPFNTILGIDWSKFDKRLLHELIDQVHQIWRSYFSFDRYEPTSKYPNAKTDPARLERLWRWMCHAIRRTPIMLPNGELWEWFWNGFGSGYQQTQLMDTFCNCIMVYTCLSALGINIESDRFWSKFQGDDSLIGMLERMYLIYGNHFLDMLADSAMHYFNAKLNVKKSDIQDRVTGMTVLSYSNKFGICSRTEEDLLRHLYFPERERDYAKLAASAVGLAIAAGGEHERFHRLCEKIFVHITKKWNLRPKWKAIQWMIRAHHFGSEEELYRAKFPDRLKLMSEVYAYKERSESEKQRQWPTYAKEEGDFYFLEPVQPASV</sequence>
<evidence type="ECO:0000313" key="6">
    <source>
        <dbReference type="EMBL" id="BAM36403.1"/>
    </source>
</evidence>
<name>J7MAN0_9VIRU</name>
<protein>
    <submittedName>
        <fullName evidence="6">RNA-dependent RNA-polymerase</fullName>
    </submittedName>
</protein>
<evidence type="ECO:0000256" key="3">
    <source>
        <dbReference type="ARBA" id="ARBA00022695"/>
    </source>
</evidence>
<dbReference type="SUPFAM" id="SSF56672">
    <property type="entry name" value="DNA/RNA polymerases"/>
    <property type="match status" value="1"/>
</dbReference>